<dbReference type="Proteomes" id="UP000383932">
    <property type="component" value="Unassembled WGS sequence"/>
</dbReference>
<sequence length="345" mass="38201">MTSATSAPDSTLFPGAEPAIFSTLRQLDAQMDTYESPELQELARAQIPMDRIIADASTLNMRVASIQDAQAHVLVKWFKSEYFTWVDPIMCPDCQGRTQSVGMVPPTDEEVQGGAGRVELHVCRCENSATCGGSVRFARYKCVSDENPYWKMRGVGKSVHAIFAGHGSPSTIRFVASNNCKVSDTRIVWNAEDHVWNEYFSPAAGWIHTDSCEAARNQPQLYEQGWGKKLHYCILDDGRERRDAGIRKRPRMARDARAQNAGFGTGPGAGVWCTLTTGWLTIGQQLAKMTRARRENLDQGRLAELAAEDAAERVRLGDEQGAQHELHARISGTREWKEARGEAGA</sequence>
<name>A0A5N5QEF6_9AGAM</name>
<reference evidence="2 3" key="1">
    <citation type="journal article" date="2019" name="Fungal Biol. Biotechnol.">
        <title>Draft genome sequence of fastidious pathogen Ceratobasidium theobromae, which causes vascular-streak dieback in Theobroma cacao.</title>
        <authorList>
            <person name="Ali S.S."/>
            <person name="Asman A."/>
            <person name="Shao J."/>
            <person name="Firmansyah A.P."/>
            <person name="Susilo A.W."/>
            <person name="Rosmana A."/>
            <person name="McMahon P."/>
            <person name="Junaid M."/>
            <person name="Guest D."/>
            <person name="Kheng T.Y."/>
            <person name="Meinhardt L.W."/>
            <person name="Bailey B.A."/>
        </authorList>
    </citation>
    <scope>NUCLEOTIDE SEQUENCE [LARGE SCALE GENOMIC DNA]</scope>
    <source>
        <strain evidence="2 3">CT2</strain>
    </source>
</reference>
<gene>
    <name evidence="2" type="ORF">CTheo_6711</name>
</gene>
<evidence type="ECO:0000313" key="2">
    <source>
        <dbReference type="EMBL" id="KAB5589851.1"/>
    </source>
</evidence>
<dbReference type="OrthoDB" id="409136at2759"/>
<dbReference type="GO" id="GO:0005829">
    <property type="term" value="C:cytosol"/>
    <property type="evidence" value="ECO:0007669"/>
    <property type="project" value="TreeGrafter"/>
</dbReference>
<evidence type="ECO:0000256" key="1">
    <source>
        <dbReference type="SAM" id="MobiDB-lite"/>
    </source>
</evidence>
<dbReference type="GO" id="GO:0006516">
    <property type="term" value="P:glycoprotein catabolic process"/>
    <property type="evidence" value="ECO:0007669"/>
    <property type="project" value="TreeGrafter"/>
</dbReference>
<dbReference type="PANTHER" id="PTHR12143">
    <property type="entry name" value="PEPTIDE N-GLYCANASE PNGASE -RELATED"/>
    <property type="match status" value="1"/>
</dbReference>
<comment type="caution">
    <text evidence="2">The sequence shown here is derived from an EMBL/GenBank/DDBJ whole genome shotgun (WGS) entry which is preliminary data.</text>
</comment>
<dbReference type="InterPro" id="IPR050883">
    <property type="entry name" value="PNGase"/>
</dbReference>
<protein>
    <submittedName>
        <fullName evidence="2">Peptide-N4-(N-acetyl-beta-glucosaminyl)asparagineamidase</fullName>
    </submittedName>
</protein>
<dbReference type="SUPFAM" id="SSF54001">
    <property type="entry name" value="Cysteine proteinases"/>
    <property type="match status" value="2"/>
</dbReference>
<dbReference type="InterPro" id="IPR038765">
    <property type="entry name" value="Papain-like_cys_pep_sf"/>
</dbReference>
<feature type="region of interest" description="Disordered" evidence="1">
    <location>
        <begin position="316"/>
        <end position="345"/>
    </location>
</feature>
<organism evidence="2 3">
    <name type="scientific">Ceratobasidium theobromae</name>
    <dbReference type="NCBI Taxonomy" id="1582974"/>
    <lineage>
        <taxon>Eukaryota</taxon>
        <taxon>Fungi</taxon>
        <taxon>Dikarya</taxon>
        <taxon>Basidiomycota</taxon>
        <taxon>Agaricomycotina</taxon>
        <taxon>Agaricomycetes</taxon>
        <taxon>Cantharellales</taxon>
        <taxon>Ceratobasidiaceae</taxon>
        <taxon>Ceratobasidium</taxon>
    </lineage>
</organism>
<accession>A0A5N5QEF6</accession>
<dbReference type="AlphaFoldDB" id="A0A5N5QEF6"/>
<evidence type="ECO:0000313" key="3">
    <source>
        <dbReference type="Proteomes" id="UP000383932"/>
    </source>
</evidence>
<dbReference type="GO" id="GO:0000224">
    <property type="term" value="F:peptide-N4-(N-acetyl-beta-glucosaminyl)asparagine amidase activity"/>
    <property type="evidence" value="ECO:0007669"/>
    <property type="project" value="TreeGrafter"/>
</dbReference>
<dbReference type="PANTHER" id="PTHR12143:SF19">
    <property type="entry name" value="PEPTIDE-N(4)-(N-ACETYL-BETA-GLUCOSAMINYL)ASPARAGINE AMIDASE"/>
    <property type="match status" value="1"/>
</dbReference>
<dbReference type="Gene3D" id="3.10.620.30">
    <property type="match status" value="2"/>
</dbReference>
<proteinExistence type="predicted"/>
<dbReference type="EMBL" id="SSOP01000223">
    <property type="protein sequence ID" value="KAB5589851.1"/>
    <property type="molecule type" value="Genomic_DNA"/>
</dbReference>
<dbReference type="GO" id="GO:0005634">
    <property type="term" value="C:nucleus"/>
    <property type="evidence" value="ECO:0007669"/>
    <property type="project" value="TreeGrafter"/>
</dbReference>
<keyword evidence="3" id="KW-1185">Reference proteome</keyword>
<dbReference type="Gene3D" id="2.20.25.10">
    <property type="match status" value="1"/>
</dbReference>